<keyword evidence="4" id="KW-1185">Reference proteome</keyword>
<evidence type="ECO:0000313" key="3">
    <source>
        <dbReference type="EMBL" id="KAF7830371.1"/>
    </source>
</evidence>
<evidence type="ECO:0000313" key="4">
    <source>
        <dbReference type="Proteomes" id="UP000634136"/>
    </source>
</evidence>
<dbReference type="AlphaFoldDB" id="A0A834U0Z4"/>
<reference evidence="3" key="1">
    <citation type="submission" date="2020-09" db="EMBL/GenBank/DDBJ databases">
        <title>Genome-Enabled Discovery of Anthraquinone Biosynthesis in Senna tora.</title>
        <authorList>
            <person name="Kang S.-H."/>
            <person name="Pandey R.P."/>
            <person name="Lee C.-M."/>
            <person name="Sim J.-S."/>
            <person name="Jeong J.-T."/>
            <person name="Choi B.-S."/>
            <person name="Jung M."/>
            <person name="Ginzburg D."/>
            <person name="Zhao K."/>
            <person name="Won S.Y."/>
            <person name="Oh T.-J."/>
            <person name="Yu Y."/>
            <person name="Kim N.-H."/>
            <person name="Lee O.R."/>
            <person name="Lee T.-H."/>
            <person name="Bashyal P."/>
            <person name="Kim T.-S."/>
            <person name="Lee W.-H."/>
            <person name="Kawkins C."/>
            <person name="Kim C.-K."/>
            <person name="Kim J.S."/>
            <person name="Ahn B.O."/>
            <person name="Rhee S.Y."/>
            <person name="Sohng J.K."/>
        </authorList>
    </citation>
    <scope>NUCLEOTIDE SEQUENCE</scope>
    <source>
        <tissue evidence="3">Leaf</tissue>
    </source>
</reference>
<organism evidence="3 4">
    <name type="scientific">Senna tora</name>
    <dbReference type="NCBI Taxonomy" id="362788"/>
    <lineage>
        <taxon>Eukaryota</taxon>
        <taxon>Viridiplantae</taxon>
        <taxon>Streptophyta</taxon>
        <taxon>Embryophyta</taxon>
        <taxon>Tracheophyta</taxon>
        <taxon>Spermatophyta</taxon>
        <taxon>Magnoliopsida</taxon>
        <taxon>eudicotyledons</taxon>
        <taxon>Gunneridae</taxon>
        <taxon>Pentapetalae</taxon>
        <taxon>rosids</taxon>
        <taxon>fabids</taxon>
        <taxon>Fabales</taxon>
        <taxon>Fabaceae</taxon>
        <taxon>Caesalpinioideae</taxon>
        <taxon>Cassia clade</taxon>
        <taxon>Senna</taxon>
    </lineage>
</organism>
<comment type="caution">
    <text evidence="3">The sequence shown here is derived from an EMBL/GenBank/DDBJ whole genome shotgun (WGS) entry which is preliminary data.</text>
</comment>
<dbReference type="PANTHER" id="PTHR27007">
    <property type="match status" value="1"/>
</dbReference>
<accession>A0A834U0Z4</accession>
<dbReference type="GO" id="GO:0005524">
    <property type="term" value="F:ATP binding"/>
    <property type="evidence" value="ECO:0007669"/>
    <property type="project" value="UniProtKB-KW"/>
</dbReference>
<dbReference type="GO" id="GO:0030246">
    <property type="term" value="F:carbohydrate binding"/>
    <property type="evidence" value="ECO:0007669"/>
    <property type="project" value="UniProtKB-KW"/>
</dbReference>
<dbReference type="SUPFAM" id="SSF56112">
    <property type="entry name" value="Protein kinase-like (PK-like)"/>
    <property type="match status" value="1"/>
</dbReference>
<protein>
    <submittedName>
        <fullName evidence="3">L-type lectin-domain containing receptor kinase IX.1-like</fullName>
    </submittedName>
</protein>
<keyword evidence="3" id="KW-0430">Lectin</keyword>
<keyword evidence="3" id="KW-0808">Transferase</keyword>
<sequence length="81" mass="9347">MYSFGVVALEIACGRRTYQDGEYPVALVDWVWKQYVEGNIVSAADEKLEGEFDVNEMICLLTVELWCTNTQWTRKGQGQHR</sequence>
<keyword evidence="1" id="KW-0547">Nucleotide-binding</keyword>
<dbReference type="InterPro" id="IPR050528">
    <property type="entry name" value="L-type_Lectin-RKs"/>
</dbReference>
<dbReference type="InterPro" id="IPR011009">
    <property type="entry name" value="Kinase-like_dom_sf"/>
</dbReference>
<dbReference type="Gene3D" id="1.10.510.10">
    <property type="entry name" value="Transferase(Phosphotransferase) domain 1"/>
    <property type="match status" value="1"/>
</dbReference>
<dbReference type="Proteomes" id="UP000634136">
    <property type="component" value="Unassembled WGS sequence"/>
</dbReference>
<dbReference type="GO" id="GO:0016301">
    <property type="term" value="F:kinase activity"/>
    <property type="evidence" value="ECO:0007669"/>
    <property type="project" value="UniProtKB-KW"/>
</dbReference>
<evidence type="ECO:0000256" key="1">
    <source>
        <dbReference type="ARBA" id="ARBA00022741"/>
    </source>
</evidence>
<dbReference type="EMBL" id="JAAIUW010000005">
    <property type="protein sequence ID" value="KAF7830371.1"/>
    <property type="molecule type" value="Genomic_DNA"/>
</dbReference>
<name>A0A834U0Z4_9FABA</name>
<keyword evidence="2" id="KW-0067">ATP-binding</keyword>
<keyword evidence="3" id="KW-0418">Kinase</keyword>
<keyword evidence="3" id="KW-0675">Receptor</keyword>
<dbReference type="OrthoDB" id="1419696at2759"/>
<proteinExistence type="predicted"/>
<evidence type="ECO:0000256" key="2">
    <source>
        <dbReference type="ARBA" id="ARBA00022840"/>
    </source>
</evidence>
<gene>
    <name evidence="3" type="ORF">G2W53_012704</name>
</gene>